<protein>
    <recommendedName>
        <fullName evidence="4">AB hydrolase-1 domain-containing protein</fullName>
    </recommendedName>
</protein>
<name>A0A6A5TA00_9PLEO</name>
<keyword evidence="1" id="KW-1133">Transmembrane helix</keyword>
<dbReference type="OrthoDB" id="6431331at2759"/>
<dbReference type="AlphaFoldDB" id="A0A6A5TA00"/>
<dbReference type="PANTHER" id="PTHR37471:SF1">
    <property type="entry name" value="AB HYDROLASE-1 DOMAIN-CONTAINING PROTEIN"/>
    <property type="match status" value="1"/>
</dbReference>
<feature type="transmembrane region" description="Helical" evidence="1">
    <location>
        <begin position="254"/>
        <end position="274"/>
    </location>
</feature>
<evidence type="ECO:0000256" key="1">
    <source>
        <dbReference type="SAM" id="Phobius"/>
    </source>
</evidence>
<evidence type="ECO:0000313" key="2">
    <source>
        <dbReference type="EMBL" id="KAF1948569.1"/>
    </source>
</evidence>
<dbReference type="Gene3D" id="3.40.50.1820">
    <property type="entry name" value="alpha/beta hydrolase"/>
    <property type="match status" value="1"/>
</dbReference>
<keyword evidence="3" id="KW-1185">Reference proteome</keyword>
<feature type="transmembrane region" description="Helical" evidence="1">
    <location>
        <begin position="185"/>
        <end position="210"/>
    </location>
</feature>
<dbReference type="InterPro" id="IPR029058">
    <property type="entry name" value="AB_hydrolase_fold"/>
</dbReference>
<reference evidence="2" key="1">
    <citation type="journal article" date="2020" name="Stud. Mycol.">
        <title>101 Dothideomycetes genomes: a test case for predicting lifestyles and emergence of pathogens.</title>
        <authorList>
            <person name="Haridas S."/>
            <person name="Albert R."/>
            <person name="Binder M."/>
            <person name="Bloem J."/>
            <person name="Labutti K."/>
            <person name="Salamov A."/>
            <person name="Andreopoulos B."/>
            <person name="Baker S."/>
            <person name="Barry K."/>
            <person name="Bills G."/>
            <person name="Bluhm B."/>
            <person name="Cannon C."/>
            <person name="Castanera R."/>
            <person name="Culley D."/>
            <person name="Daum C."/>
            <person name="Ezra D."/>
            <person name="Gonzalez J."/>
            <person name="Henrissat B."/>
            <person name="Kuo A."/>
            <person name="Liang C."/>
            <person name="Lipzen A."/>
            <person name="Lutzoni F."/>
            <person name="Magnuson J."/>
            <person name="Mondo S."/>
            <person name="Nolan M."/>
            <person name="Ohm R."/>
            <person name="Pangilinan J."/>
            <person name="Park H.-J."/>
            <person name="Ramirez L."/>
            <person name="Alfaro M."/>
            <person name="Sun H."/>
            <person name="Tritt A."/>
            <person name="Yoshinaga Y."/>
            <person name="Zwiers L.-H."/>
            <person name="Turgeon B."/>
            <person name="Goodwin S."/>
            <person name="Spatafora J."/>
            <person name="Crous P."/>
            <person name="Grigoriev I."/>
        </authorList>
    </citation>
    <scope>NUCLEOTIDE SEQUENCE</scope>
    <source>
        <strain evidence="2">CBS 675.92</strain>
    </source>
</reference>
<evidence type="ECO:0000313" key="3">
    <source>
        <dbReference type="Proteomes" id="UP000800035"/>
    </source>
</evidence>
<keyword evidence="1" id="KW-0472">Membrane</keyword>
<accession>A0A6A5TA00</accession>
<dbReference type="SUPFAM" id="SSF53474">
    <property type="entry name" value="alpha/beta-Hydrolases"/>
    <property type="match status" value="1"/>
</dbReference>
<proteinExistence type="predicted"/>
<dbReference type="Proteomes" id="UP000800035">
    <property type="component" value="Unassembled WGS sequence"/>
</dbReference>
<feature type="transmembrane region" description="Helical" evidence="1">
    <location>
        <begin position="47"/>
        <end position="67"/>
    </location>
</feature>
<dbReference type="PANTHER" id="PTHR37471">
    <property type="entry name" value="UNNAMED PRODUCT"/>
    <property type="match status" value="1"/>
</dbReference>
<feature type="transmembrane region" description="Helical" evidence="1">
    <location>
        <begin position="15"/>
        <end position="35"/>
    </location>
</feature>
<evidence type="ECO:0008006" key="4">
    <source>
        <dbReference type="Google" id="ProtNLM"/>
    </source>
</evidence>
<keyword evidence="1" id="KW-0812">Transmembrane</keyword>
<sequence>MLVGKSTAEYVLVKGIIYAFSYLGLICLIYFYLALSIGGVRWISHPFSIAVEVLGAIEILFYLFWFLPYRYYLHKQRPWFPPPPTPEARKEIFYKSLSVTDDIELCLKKWMGGSSLEDLRRENLKEWLLWALFDRDGPPGADDAELEGYVEAVEEALGREIQPGLGPVESVRLNFQPFIITHRALTFYLIIGCIDFTASITLLVAGFSFYRQPRLKFFKSFPLRPLTLIASNQSASPRMSYFYRPHTSKKNRPIVFIHCVGIGLALYIPFFLMLPKDIGILAIEFLPVSSRICEGAPLAEDIAREIGDIITQQNLTDFVFVGNSYGTFFTKLFLSSSHLASRMAKIVLIDPVAILLHFPDAATNFTRRKPRFANELELYWAAQTEPDIAFTFAKRMCWREHVLWREDLLKKPTTVIMGGSDCLVKPEAIAAGAKAGALKWDWEDREKWKRSLNDWTGEGLELVWLEGYDHGQGILGQKMLPRIVRIVERYCEKKVVHGNAVMK</sequence>
<gene>
    <name evidence="2" type="ORF">CC80DRAFT_529937</name>
</gene>
<dbReference type="EMBL" id="ML977054">
    <property type="protein sequence ID" value="KAF1948569.1"/>
    <property type="molecule type" value="Genomic_DNA"/>
</dbReference>
<organism evidence="2 3">
    <name type="scientific">Byssothecium circinans</name>
    <dbReference type="NCBI Taxonomy" id="147558"/>
    <lineage>
        <taxon>Eukaryota</taxon>
        <taxon>Fungi</taxon>
        <taxon>Dikarya</taxon>
        <taxon>Ascomycota</taxon>
        <taxon>Pezizomycotina</taxon>
        <taxon>Dothideomycetes</taxon>
        <taxon>Pleosporomycetidae</taxon>
        <taxon>Pleosporales</taxon>
        <taxon>Massarineae</taxon>
        <taxon>Massarinaceae</taxon>
        <taxon>Byssothecium</taxon>
    </lineage>
</organism>